<feature type="coiled-coil region" evidence="1">
    <location>
        <begin position="288"/>
        <end position="322"/>
    </location>
</feature>
<dbReference type="AlphaFoldDB" id="A0AAU9JR00"/>
<protein>
    <submittedName>
        <fullName evidence="2">Uncharacterized protein</fullName>
    </submittedName>
</protein>
<gene>
    <name evidence="2" type="ORF">BSTOLATCC_MIC42014</name>
</gene>
<dbReference type="EMBL" id="CAJZBQ010000041">
    <property type="protein sequence ID" value="CAG9326747.1"/>
    <property type="molecule type" value="Genomic_DNA"/>
</dbReference>
<name>A0AAU9JR00_9CILI</name>
<feature type="coiled-coil region" evidence="1">
    <location>
        <begin position="583"/>
        <end position="742"/>
    </location>
</feature>
<keyword evidence="3" id="KW-1185">Reference proteome</keyword>
<dbReference type="Proteomes" id="UP001162131">
    <property type="component" value="Unassembled WGS sequence"/>
</dbReference>
<accession>A0AAU9JR00</accession>
<comment type="caution">
    <text evidence="2">The sequence shown here is derived from an EMBL/GenBank/DDBJ whole genome shotgun (WGS) entry which is preliminary data.</text>
</comment>
<evidence type="ECO:0000256" key="1">
    <source>
        <dbReference type="SAM" id="Coils"/>
    </source>
</evidence>
<organism evidence="2 3">
    <name type="scientific">Blepharisma stoltei</name>
    <dbReference type="NCBI Taxonomy" id="1481888"/>
    <lineage>
        <taxon>Eukaryota</taxon>
        <taxon>Sar</taxon>
        <taxon>Alveolata</taxon>
        <taxon>Ciliophora</taxon>
        <taxon>Postciliodesmatophora</taxon>
        <taxon>Heterotrichea</taxon>
        <taxon>Heterotrichida</taxon>
        <taxon>Blepharismidae</taxon>
        <taxon>Blepharisma</taxon>
    </lineage>
</organism>
<proteinExistence type="predicted"/>
<feature type="coiled-coil region" evidence="1">
    <location>
        <begin position="221"/>
        <end position="248"/>
    </location>
</feature>
<feature type="coiled-coil region" evidence="1">
    <location>
        <begin position="122"/>
        <end position="170"/>
    </location>
</feature>
<feature type="coiled-coil region" evidence="1">
    <location>
        <begin position="467"/>
        <end position="552"/>
    </location>
</feature>
<keyword evidence="1" id="KW-0175">Coiled coil</keyword>
<sequence>MSSEMQTDTNAENPDIYQENARNIENLSFFDKFDNERISVLEKEIGEKDQKILAMQTAHFNEKIKLQTQIFELKKRIDKTTQDPVSEAGKAEERSNEAILSEKLGIKTKQIKSFKKLHCIDSKRIQKLKENLEETNKSWKEKISALKSPINSLKEEIQSVKTDAAALYAEWKISSENEIKRYMGEFSKKNISLFNIKDSYEKLYLSYQSLSWAFQDLSNAQKAQLDEIAKLQINLKNAQSENDNLKLINFKLIDQANNSQGKEISSQDLLNKILETVRDCPQVDNKNTREIQNENDSLREKARRLEMELKYKNHKLKELLAKPIEIYSAFSHKPKNFNKEHEELTNFRLQKCKLDAEVAYLHERMQELEEKDRSLRIELEEKIKENAYLLDELGVKNSTINEMQVNLDENLAKVQLYHQELAKLQNLNSAMSNEISNSKIDYENIEKMFSSFDKNIKQVSFNHISQLNQITDEKNTLYLEYKKLQNEYENSKTQLENQIVLYRELQQQNKNALNLPLIASSDITLESKNKEIADLQLQLNEAKEAIAQNEQYTIFLLSHIDQANQKIQNKAPSDTEISLKSELDSLLEKLSIYENDLHEEKEKSENLRKNNLLLEQELKKRKNSALNKANDEKDIRAEMMENEIKSLKEIVEKQQREFMIKELELLTTNSEIPDIEELNRRYNNEIIILKEINEKEKQEFNKEIEEYKRKSDKITDEHEKETQDYENKVQKLQNQVKTLRDVLITKRTDQSSDTLRRLILSLHKVTKII</sequence>
<reference evidence="2" key="1">
    <citation type="submission" date="2021-09" db="EMBL/GenBank/DDBJ databases">
        <authorList>
            <consortium name="AG Swart"/>
            <person name="Singh M."/>
            <person name="Singh A."/>
            <person name="Seah K."/>
            <person name="Emmerich C."/>
        </authorList>
    </citation>
    <scope>NUCLEOTIDE SEQUENCE</scope>
    <source>
        <strain evidence="2">ATCC30299</strain>
    </source>
</reference>
<evidence type="ECO:0000313" key="3">
    <source>
        <dbReference type="Proteomes" id="UP001162131"/>
    </source>
</evidence>
<evidence type="ECO:0000313" key="2">
    <source>
        <dbReference type="EMBL" id="CAG9326747.1"/>
    </source>
</evidence>